<dbReference type="PANTHER" id="PTHR30349">
    <property type="entry name" value="PHAGE INTEGRASE-RELATED"/>
    <property type="match status" value="1"/>
</dbReference>
<reference evidence="6" key="1">
    <citation type="journal article" date="2019" name="Int. J. Syst. Evol. Microbiol.">
        <title>The Global Catalogue of Microorganisms (GCM) 10K type strain sequencing project: providing services to taxonomists for standard genome sequencing and annotation.</title>
        <authorList>
            <consortium name="The Broad Institute Genomics Platform"/>
            <consortium name="The Broad Institute Genome Sequencing Center for Infectious Disease"/>
            <person name="Wu L."/>
            <person name="Ma J."/>
        </authorList>
    </citation>
    <scope>NUCLEOTIDE SEQUENCE [LARGE SCALE GENOMIC DNA]</scope>
    <source>
        <strain evidence="6">JCM 17106</strain>
    </source>
</reference>
<keyword evidence="2" id="KW-0238">DNA-binding</keyword>
<dbReference type="InterPro" id="IPR050090">
    <property type="entry name" value="Tyrosine_recombinase_XerCD"/>
</dbReference>
<dbReference type="PROSITE" id="PS51898">
    <property type="entry name" value="TYR_RECOMBINASE"/>
    <property type="match status" value="1"/>
</dbReference>
<name>A0ABP7XA17_9FLAO</name>
<dbReference type="Pfam" id="PF00589">
    <property type="entry name" value="Phage_integrase"/>
    <property type="match status" value="1"/>
</dbReference>
<keyword evidence="3" id="KW-0233">DNA recombination</keyword>
<feature type="domain" description="Tyr recombinase" evidence="4">
    <location>
        <begin position="1"/>
        <end position="131"/>
    </location>
</feature>
<evidence type="ECO:0000313" key="6">
    <source>
        <dbReference type="Proteomes" id="UP001500459"/>
    </source>
</evidence>
<organism evidence="5 6">
    <name type="scientific">Aquimarina addita</name>
    <dbReference type="NCBI Taxonomy" id="870485"/>
    <lineage>
        <taxon>Bacteria</taxon>
        <taxon>Pseudomonadati</taxon>
        <taxon>Bacteroidota</taxon>
        <taxon>Flavobacteriia</taxon>
        <taxon>Flavobacteriales</taxon>
        <taxon>Flavobacteriaceae</taxon>
        <taxon>Aquimarina</taxon>
    </lineage>
</organism>
<evidence type="ECO:0000256" key="1">
    <source>
        <dbReference type="ARBA" id="ARBA00008857"/>
    </source>
</evidence>
<dbReference type="EMBL" id="BAABCW010000001">
    <property type="protein sequence ID" value="GAA4108913.1"/>
    <property type="molecule type" value="Genomic_DNA"/>
</dbReference>
<evidence type="ECO:0000256" key="3">
    <source>
        <dbReference type="ARBA" id="ARBA00023172"/>
    </source>
</evidence>
<gene>
    <name evidence="5" type="ORF">GCM10022393_05300</name>
</gene>
<sequence>MKLTDIERKRILPFSRNAKNKKDRYSLLSETVLKDLRIYYKQWNPIEYLFEGQKGGKYSTTSVENIVTKAAQKSGILKKVTPHMLRHSFATHLLENGTDLRYIQTLLGHSSSKTTEIYTQVATNNLRSIKNPLDL</sequence>
<evidence type="ECO:0000256" key="2">
    <source>
        <dbReference type="ARBA" id="ARBA00023125"/>
    </source>
</evidence>
<dbReference type="PANTHER" id="PTHR30349:SF41">
    <property type="entry name" value="INTEGRASE_RECOMBINASE PROTEIN MJ0367-RELATED"/>
    <property type="match status" value="1"/>
</dbReference>
<proteinExistence type="inferred from homology"/>
<comment type="similarity">
    <text evidence="1">Belongs to the 'phage' integrase family.</text>
</comment>
<dbReference type="Gene3D" id="1.10.443.10">
    <property type="entry name" value="Intergrase catalytic core"/>
    <property type="match status" value="1"/>
</dbReference>
<protein>
    <recommendedName>
        <fullName evidence="4">Tyr recombinase domain-containing protein</fullName>
    </recommendedName>
</protein>
<dbReference type="SUPFAM" id="SSF56349">
    <property type="entry name" value="DNA breaking-rejoining enzymes"/>
    <property type="match status" value="1"/>
</dbReference>
<dbReference type="InterPro" id="IPR013762">
    <property type="entry name" value="Integrase-like_cat_sf"/>
</dbReference>
<dbReference type="RefSeq" id="WP_344924502.1">
    <property type="nucleotide sequence ID" value="NZ_BAABCW010000001.1"/>
</dbReference>
<dbReference type="InterPro" id="IPR002104">
    <property type="entry name" value="Integrase_catalytic"/>
</dbReference>
<evidence type="ECO:0000313" key="5">
    <source>
        <dbReference type="EMBL" id="GAA4108913.1"/>
    </source>
</evidence>
<dbReference type="InterPro" id="IPR011010">
    <property type="entry name" value="DNA_brk_join_enz"/>
</dbReference>
<accession>A0ABP7XA17</accession>
<dbReference type="Proteomes" id="UP001500459">
    <property type="component" value="Unassembled WGS sequence"/>
</dbReference>
<keyword evidence="6" id="KW-1185">Reference proteome</keyword>
<evidence type="ECO:0000259" key="4">
    <source>
        <dbReference type="PROSITE" id="PS51898"/>
    </source>
</evidence>
<comment type="caution">
    <text evidence="5">The sequence shown here is derived from an EMBL/GenBank/DDBJ whole genome shotgun (WGS) entry which is preliminary data.</text>
</comment>